<dbReference type="EMBL" id="LAVV01011297">
    <property type="protein sequence ID" value="KNZ47949.1"/>
    <property type="molecule type" value="Genomic_DNA"/>
</dbReference>
<keyword evidence="2" id="KW-1185">Reference proteome</keyword>
<accession>A0A0L6UHC7</accession>
<dbReference type="Proteomes" id="UP000037035">
    <property type="component" value="Unassembled WGS sequence"/>
</dbReference>
<dbReference type="SUPFAM" id="SSF55753">
    <property type="entry name" value="Actin depolymerizing proteins"/>
    <property type="match status" value="1"/>
</dbReference>
<dbReference type="VEuPathDB" id="FungiDB:VP01_601g5"/>
<comment type="caution">
    <text evidence="1">The sequence shown here is derived from an EMBL/GenBank/DDBJ whole genome shotgun (WGS) entry which is preliminary data.</text>
</comment>
<name>A0A0L6UHC7_9BASI</name>
<dbReference type="AlphaFoldDB" id="A0A0L6UHC7"/>
<proteinExistence type="predicted"/>
<evidence type="ECO:0000313" key="1">
    <source>
        <dbReference type="EMBL" id="KNZ47949.1"/>
    </source>
</evidence>
<dbReference type="InterPro" id="IPR029006">
    <property type="entry name" value="ADF-H/Gelsolin-like_dom_sf"/>
</dbReference>
<dbReference type="Gene3D" id="3.40.20.10">
    <property type="entry name" value="Severin"/>
    <property type="match status" value="1"/>
</dbReference>
<protein>
    <submittedName>
        <fullName evidence="1">Uncharacterized protein</fullName>
    </submittedName>
</protein>
<reference evidence="1 2" key="1">
    <citation type="submission" date="2015-08" db="EMBL/GenBank/DDBJ databases">
        <title>Next Generation Sequencing and Analysis of the Genome of Puccinia sorghi L Schw, the Causal Agent of Maize Common Rust.</title>
        <authorList>
            <person name="Rochi L."/>
            <person name="Burguener G."/>
            <person name="Darino M."/>
            <person name="Turjanski A."/>
            <person name="Kreff E."/>
            <person name="Dieguez M.J."/>
            <person name="Sacco F."/>
        </authorList>
    </citation>
    <scope>NUCLEOTIDE SEQUENCE [LARGE SCALE GENOMIC DNA]</scope>
    <source>
        <strain evidence="1 2">RO10H11247</strain>
    </source>
</reference>
<evidence type="ECO:0000313" key="2">
    <source>
        <dbReference type="Proteomes" id="UP000037035"/>
    </source>
</evidence>
<organism evidence="1 2">
    <name type="scientific">Puccinia sorghi</name>
    <dbReference type="NCBI Taxonomy" id="27349"/>
    <lineage>
        <taxon>Eukaryota</taxon>
        <taxon>Fungi</taxon>
        <taxon>Dikarya</taxon>
        <taxon>Basidiomycota</taxon>
        <taxon>Pucciniomycotina</taxon>
        <taxon>Pucciniomycetes</taxon>
        <taxon>Pucciniales</taxon>
        <taxon>Pucciniaceae</taxon>
        <taxon>Puccinia</taxon>
    </lineage>
</organism>
<gene>
    <name evidence="1" type="ORF">VP01_601g5</name>
</gene>
<sequence length="61" mass="7223">MRGSCFYVVYDFECKLADSEGKRNKLCFFTWYVSCLINTRQIPPMKLKLKTRLLIKLTPLT</sequence>